<organism evidence="3 4">
    <name type="scientific">Verminephrobacter aporrectodeae subsp. tuberculatae</name>
    <dbReference type="NCBI Taxonomy" id="1110392"/>
    <lineage>
        <taxon>Bacteria</taxon>
        <taxon>Pseudomonadati</taxon>
        <taxon>Pseudomonadota</taxon>
        <taxon>Betaproteobacteria</taxon>
        <taxon>Burkholderiales</taxon>
        <taxon>Comamonadaceae</taxon>
        <taxon>Verminephrobacter</taxon>
    </lineage>
</organism>
<dbReference type="Pfam" id="PF01321">
    <property type="entry name" value="Creatinase_N"/>
    <property type="match status" value="1"/>
</dbReference>
<sequence length="463" mass="52295">MKQAILKELDLPDISLAEDYAELGADLFVRRFESLREKMAERALDFLVVYADREHAANFRYLTNFDPRFEEAILVLPSQSRPVIFLGNENKSVASYFTRVEHEVVHFPSLSLLDQPRIARNTFKDHLMQMGAGRNTRIGVVGWKYFTQADGVGMESAFEVPHYIVETLRSLVGDSHMENATAIFMHADHGLRSFVEPAQLAEYEYAASLASGSILTILDKVEPGQTELTLARHFETRGVPASCHPMLSVKEKARLGLPSPSTQRIDRGDFLTVALGLRGALSSRAAYVASSQDDIPLNCRTWAQEVVHPYMAAAYAWIKHLKVGITGGEIYQAVEKVYPRNRHGWHLNPGHLIADDEWVSSPIYEGSSIRIKSGSYMQLDIIPGPAKPWFGANIEDGYYVADSSLRQQLAAKHPALYERMLRRRNYMIQKLGYSMSDDLLPVSPSCGYYRPYLLDRRKAFVFE</sequence>
<dbReference type="InterPro" id="IPR000587">
    <property type="entry name" value="Creatinase_N"/>
</dbReference>
<feature type="domain" description="Peptidase M24" evidence="1">
    <location>
        <begin position="203"/>
        <end position="400"/>
    </location>
</feature>
<dbReference type="CDD" id="cd01066">
    <property type="entry name" value="APP_MetAP"/>
    <property type="match status" value="1"/>
</dbReference>
<dbReference type="InterPro" id="IPR000994">
    <property type="entry name" value="Pept_M24"/>
</dbReference>
<dbReference type="RefSeq" id="WP_265281508.1">
    <property type="nucleotide sequence ID" value="NZ_QZCW01000001.1"/>
</dbReference>
<gene>
    <name evidence="3" type="ORF">D5039_06670</name>
</gene>
<comment type="caution">
    <text evidence="3">The sequence shown here is derived from an EMBL/GenBank/DDBJ whole genome shotgun (WGS) entry which is preliminary data.</text>
</comment>
<protein>
    <submittedName>
        <fullName evidence="3">M24 family metallopeptidase</fullName>
    </submittedName>
</protein>
<dbReference type="Proteomes" id="UP001208935">
    <property type="component" value="Unassembled WGS sequence"/>
</dbReference>
<reference evidence="4" key="1">
    <citation type="submission" date="2023-07" db="EMBL/GenBank/DDBJ databases">
        <title>Verminephrobacter genomes.</title>
        <authorList>
            <person name="Lund M.B."/>
        </authorList>
    </citation>
    <scope>NUCLEOTIDE SEQUENCE [LARGE SCALE GENOMIC DNA]</scope>
    <source>
        <strain evidence="4">AtM5-05</strain>
    </source>
</reference>
<dbReference type="Pfam" id="PF00557">
    <property type="entry name" value="Peptidase_M24"/>
    <property type="match status" value="1"/>
</dbReference>
<evidence type="ECO:0000259" key="2">
    <source>
        <dbReference type="Pfam" id="PF01321"/>
    </source>
</evidence>
<feature type="domain" description="Creatinase N-terminal" evidence="2">
    <location>
        <begin position="31"/>
        <end position="140"/>
    </location>
</feature>
<dbReference type="SUPFAM" id="SSF53092">
    <property type="entry name" value="Creatinase/prolidase N-terminal domain"/>
    <property type="match status" value="1"/>
</dbReference>
<evidence type="ECO:0000259" key="1">
    <source>
        <dbReference type="Pfam" id="PF00557"/>
    </source>
</evidence>
<dbReference type="EMBL" id="QZCW01000001">
    <property type="protein sequence ID" value="MCW5320859.1"/>
    <property type="molecule type" value="Genomic_DNA"/>
</dbReference>
<dbReference type="Gene3D" id="3.90.230.10">
    <property type="entry name" value="Creatinase/methionine aminopeptidase superfamily"/>
    <property type="match status" value="1"/>
</dbReference>
<accession>A0ABT3KRA3</accession>
<dbReference type="InterPro" id="IPR036005">
    <property type="entry name" value="Creatinase/aminopeptidase-like"/>
</dbReference>
<evidence type="ECO:0000313" key="4">
    <source>
        <dbReference type="Proteomes" id="UP001208935"/>
    </source>
</evidence>
<dbReference type="Gene3D" id="3.40.350.10">
    <property type="entry name" value="Creatinase/prolidase N-terminal domain"/>
    <property type="match status" value="1"/>
</dbReference>
<name>A0ABT3KRA3_9BURK</name>
<dbReference type="SUPFAM" id="SSF55920">
    <property type="entry name" value="Creatinase/aminopeptidase"/>
    <property type="match status" value="1"/>
</dbReference>
<keyword evidence="4" id="KW-1185">Reference proteome</keyword>
<proteinExistence type="predicted"/>
<dbReference type="InterPro" id="IPR029149">
    <property type="entry name" value="Creatin/AminoP/Spt16_N"/>
</dbReference>
<evidence type="ECO:0000313" key="3">
    <source>
        <dbReference type="EMBL" id="MCW5320859.1"/>
    </source>
</evidence>